<evidence type="ECO:0000313" key="2">
    <source>
        <dbReference type="Proteomes" id="UP000628854"/>
    </source>
</evidence>
<keyword evidence="2" id="KW-1185">Reference proteome</keyword>
<accession>A0ABQ1JAJ3</accession>
<protein>
    <submittedName>
        <fullName evidence="1">Uncharacterized protein</fullName>
    </submittedName>
</protein>
<dbReference type="EMBL" id="BMKF01000001">
    <property type="protein sequence ID" value="GGB61714.1"/>
    <property type="molecule type" value="Genomic_DNA"/>
</dbReference>
<name>A0ABQ1JAJ3_9PROT</name>
<comment type="caution">
    <text evidence="1">The sequence shown here is derived from an EMBL/GenBank/DDBJ whole genome shotgun (WGS) entry which is preliminary data.</text>
</comment>
<evidence type="ECO:0000313" key="1">
    <source>
        <dbReference type="EMBL" id="GGB61714.1"/>
    </source>
</evidence>
<reference evidence="2" key="1">
    <citation type="journal article" date="2019" name="Int. J. Syst. Evol. Microbiol.">
        <title>The Global Catalogue of Microorganisms (GCM) 10K type strain sequencing project: providing services to taxonomists for standard genome sequencing and annotation.</title>
        <authorList>
            <consortium name="The Broad Institute Genomics Platform"/>
            <consortium name="The Broad Institute Genome Sequencing Center for Infectious Disease"/>
            <person name="Wu L."/>
            <person name="Ma J."/>
        </authorList>
    </citation>
    <scope>NUCLEOTIDE SEQUENCE [LARGE SCALE GENOMIC DNA]</scope>
    <source>
        <strain evidence="2">CGMCC 1.15928</strain>
    </source>
</reference>
<dbReference type="Proteomes" id="UP000628854">
    <property type="component" value="Unassembled WGS sequence"/>
</dbReference>
<gene>
    <name evidence="1" type="ORF">GCM10011503_07890</name>
</gene>
<organism evidence="1 2">
    <name type="scientific">Henriciella pelagia</name>
    <dbReference type="NCBI Taxonomy" id="1977912"/>
    <lineage>
        <taxon>Bacteria</taxon>
        <taxon>Pseudomonadati</taxon>
        <taxon>Pseudomonadota</taxon>
        <taxon>Alphaproteobacteria</taxon>
        <taxon>Hyphomonadales</taxon>
        <taxon>Hyphomonadaceae</taxon>
        <taxon>Henriciella</taxon>
    </lineage>
</organism>
<sequence>MIRQSRYEADDGFRRALGDFGQIGVEICFRIGSPVEAASHPDYVTGVDSPGDRGRTHADLAKLKRTGELVLLKISKEPFLLGGGG</sequence>
<proteinExistence type="predicted"/>